<dbReference type="Gene3D" id="3.30.70.330">
    <property type="match status" value="1"/>
</dbReference>
<evidence type="ECO:0000256" key="2">
    <source>
        <dbReference type="ARBA" id="ARBA00022980"/>
    </source>
</evidence>
<dbReference type="SUPFAM" id="SSF54189">
    <property type="entry name" value="Ribosomal proteins S24e, L23 and L15e"/>
    <property type="match status" value="1"/>
</dbReference>
<evidence type="ECO:0000313" key="6">
    <source>
        <dbReference type="EMBL" id="KAK3323477.1"/>
    </source>
</evidence>
<feature type="region of interest" description="Disordered" evidence="5">
    <location>
        <begin position="174"/>
        <end position="204"/>
    </location>
</feature>
<gene>
    <name evidence="6" type="ORF">B0T19DRAFT_426116</name>
</gene>
<evidence type="ECO:0000313" key="7">
    <source>
        <dbReference type="Proteomes" id="UP001286456"/>
    </source>
</evidence>
<protein>
    <recommendedName>
        <fullName evidence="4">Large ribosomal subunit protein uL23m</fullName>
    </recommendedName>
</protein>
<dbReference type="Proteomes" id="UP001286456">
    <property type="component" value="Unassembled WGS sequence"/>
</dbReference>
<evidence type="ECO:0000256" key="5">
    <source>
        <dbReference type="SAM" id="MobiDB-lite"/>
    </source>
</evidence>
<dbReference type="InterPro" id="IPR012677">
    <property type="entry name" value="Nucleotide-bd_a/b_plait_sf"/>
</dbReference>
<dbReference type="InterPro" id="IPR013025">
    <property type="entry name" value="Ribosomal_uL23-like"/>
</dbReference>
<evidence type="ECO:0000256" key="4">
    <source>
        <dbReference type="ARBA" id="ARBA00039977"/>
    </source>
</evidence>
<comment type="similarity">
    <text evidence="1">Belongs to the universal ribosomal protein uL23 family.</text>
</comment>
<keyword evidence="7" id="KW-1185">Reference proteome</keyword>
<dbReference type="PANTHER" id="PTHR12059">
    <property type="entry name" value="RIBOSOMAL PROTEIN L23-RELATED"/>
    <property type="match status" value="1"/>
</dbReference>
<comment type="caution">
    <text evidence="6">The sequence shown here is derived from an EMBL/GenBank/DDBJ whole genome shotgun (WGS) entry which is preliminary data.</text>
</comment>
<evidence type="ECO:0000256" key="3">
    <source>
        <dbReference type="ARBA" id="ARBA00023274"/>
    </source>
</evidence>
<dbReference type="InterPro" id="IPR012678">
    <property type="entry name" value="Ribosomal_uL23/eL15/eS24_sf"/>
</dbReference>
<keyword evidence="2" id="KW-0689">Ribosomal protein</keyword>
<dbReference type="AlphaFoldDB" id="A0AAE0M8R4"/>
<accession>A0AAE0M8R4</accession>
<dbReference type="GO" id="GO:0003735">
    <property type="term" value="F:structural constituent of ribosome"/>
    <property type="evidence" value="ECO:0007669"/>
    <property type="project" value="InterPro"/>
</dbReference>
<reference evidence="6" key="2">
    <citation type="submission" date="2023-06" db="EMBL/GenBank/DDBJ databases">
        <authorList>
            <consortium name="Lawrence Berkeley National Laboratory"/>
            <person name="Haridas S."/>
            <person name="Hensen N."/>
            <person name="Bonometti L."/>
            <person name="Westerberg I."/>
            <person name="Brannstrom I.O."/>
            <person name="Guillou S."/>
            <person name="Cros-Aarteil S."/>
            <person name="Calhoun S."/>
            <person name="Kuo A."/>
            <person name="Mondo S."/>
            <person name="Pangilinan J."/>
            <person name="Riley R."/>
            <person name="Labutti K."/>
            <person name="Andreopoulos B."/>
            <person name="Lipzen A."/>
            <person name="Chen C."/>
            <person name="Yanf M."/>
            <person name="Daum C."/>
            <person name="Ng V."/>
            <person name="Clum A."/>
            <person name="Steindorff A."/>
            <person name="Ohm R."/>
            <person name="Martin F."/>
            <person name="Silar P."/>
            <person name="Natvig D."/>
            <person name="Lalanne C."/>
            <person name="Gautier V."/>
            <person name="Ament-Velasquez S.L."/>
            <person name="Kruys A."/>
            <person name="Hutchinson M.I."/>
            <person name="Powell A.J."/>
            <person name="Barry K."/>
            <person name="Miller A.N."/>
            <person name="Grigoriev I.V."/>
            <person name="Debuchy R."/>
            <person name="Gladieux P."/>
            <person name="Thoren M.H."/>
            <person name="Johannesson H."/>
        </authorList>
    </citation>
    <scope>NUCLEOTIDE SEQUENCE</scope>
    <source>
        <strain evidence="6">SMH4131-1</strain>
    </source>
</reference>
<proteinExistence type="inferred from homology"/>
<reference evidence="6" key="1">
    <citation type="journal article" date="2023" name="Mol. Phylogenet. Evol.">
        <title>Genome-scale phylogeny and comparative genomics of the fungal order Sordariales.</title>
        <authorList>
            <person name="Hensen N."/>
            <person name="Bonometti L."/>
            <person name="Westerberg I."/>
            <person name="Brannstrom I.O."/>
            <person name="Guillou S."/>
            <person name="Cros-Aarteil S."/>
            <person name="Calhoun S."/>
            <person name="Haridas S."/>
            <person name="Kuo A."/>
            <person name="Mondo S."/>
            <person name="Pangilinan J."/>
            <person name="Riley R."/>
            <person name="LaButti K."/>
            <person name="Andreopoulos B."/>
            <person name="Lipzen A."/>
            <person name="Chen C."/>
            <person name="Yan M."/>
            <person name="Daum C."/>
            <person name="Ng V."/>
            <person name="Clum A."/>
            <person name="Steindorff A."/>
            <person name="Ohm R.A."/>
            <person name="Martin F."/>
            <person name="Silar P."/>
            <person name="Natvig D.O."/>
            <person name="Lalanne C."/>
            <person name="Gautier V."/>
            <person name="Ament-Velasquez S.L."/>
            <person name="Kruys A."/>
            <person name="Hutchinson M.I."/>
            <person name="Powell A.J."/>
            <person name="Barry K."/>
            <person name="Miller A.N."/>
            <person name="Grigoriev I.V."/>
            <person name="Debuchy R."/>
            <person name="Gladieux P."/>
            <person name="Hiltunen Thoren M."/>
            <person name="Johannesson H."/>
        </authorList>
    </citation>
    <scope>NUCLEOTIDE SEQUENCE</scope>
    <source>
        <strain evidence="6">SMH4131-1</strain>
    </source>
</reference>
<dbReference type="GO" id="GO:0005762">
    <property type="term" value="C:mitochondrial large ribosomal subunit"/>
    <property type="evidence" value="ECO:0007669"/>
    <property type="project" value="TreeGrafter"/>
</dbReference>
<keyword evidence="3" id="KW-0687">Ribonucleoprotein</keyword>
<evidence type="ECO:0000256" key="1">
    <source>
        <dbReference type="ARBA" id="ARBA00006700"/>
    </source>
</evidence>
<dbReference type="EMBL" id="JAUEPO010000004">
    <property type="protein sequence ID" value="KAK3323477.1"/>
    <property type="molecule type" value="Genomic_DNA"/>
</dbReference>
<feature type="compositionally biased region" description="Basic and acidic residues" evidence="5">
    <location>
        <begin position="188"/>
        <end position="204"/>
    </location>
</feature>
<name>A0AAE0M8R4_9PEZI</name>
<dbReference type="Pfam" id="PF00276">
    <property type="entry name" value="Ribosomal_L23"/>
    <property type="match status" value="1"/>
</dbReference>
<organism evidence="6 7">
    <name type="scientific">Cercophora scortea</name>
    <dbReference type="NCBI Taxonomy" id="314031"/>
    <lineage>
        <taxon>Eukaryota</taxon>
        <taxon>Fungi</taxon>
        <taxon>Dikarya</taxon>
        <taxon>Ascomycota</taxon>
        <taxon>Pezizomycotina</taxon>
        <taxon>Sordariomycetes</taxon>
        <taxon>Sordariomycetidae</taxon>
        <taxon>Sordariales</taxon>
        <taxon>Lasiosphaeriaceae</taxon>
        <taxon>Cercophora</taxon>
    </lineage>
</organism>
<dbReference type="GO" id="GO:0032543">
    <property type="term" value="P:mitochondrial translation"/>
    <property type="evidence" value="ECO:0007669"/>
    <property type="project" value="TreeGrafter"/>
</dbReference>
<sequence>MATPVAEAAARALPNFRTGAKQIFRPNHVITFIRPKPKQPPNLATFVVPLTFNKLDLRDYLFHAYNVEVLAVRSFINERAPIRDGDRGKWYRPRAQKMMIVELAKAFVWPEVPDEAAREGFDYDTWRRTARARDAHQQDMWNRQIGSIPLRTEVGVPSQRKVLRKQAAAILNSEEGWSNRSGVQEDDSAWKEVEKDMEVPEGRQ</sequence>
<dbReference type="PANTHER" id="PTHR12059:SF5">
    <property type="entry name" value="LARGE RIBOSOMAL SUBUNIT PROTEIN UL23M"/>
    <property type="match status" value="1"/>
</dbReference>